<evidence type="ECO:0000313" key="3">
    <source>
        <dbReference type="Proteomes" id="UP001178507"/>
    </source>
</evidence>
<dbReference type="Proteomes" id="UP001178507">
    <property type="component" value="Unassembled WGS sequence"/>
</dbReference>
<protein>
    <submittedName>
        <fullName evidence="2">Uncharacterized protein</fullName>
    </submittedName>
</protein>
<gene>
    <name evidence="2" type="ORF">EVOR1521_LOCUS16267</name>
</gene>
<name>A0AA36IQH2_9DINO</name>
<evidence type="ECO:0000256" key="1">
    <source>
        <dbReference type="SAM" id="MobiDB-lite"/>
    </source>
</evidence>
<dbReference type="AlphaFoldDB" id="A0AA36IQH2"/>
<accession>A0AA36IQH2</accession>
<feature type="region of interest" description="Disordered" evidence="1">
    <location>
        <begin position="171"/>
        <end position="205"/>
    </location>
</feature>
<comment type="caution">
    <text evidence="2">The sequence shown here is derived from an EMBL/GenBank/DDBJ whole genome shotgun (WGS) entry which is preliminary data.</text>
</comment>
<reference evidence="2" key="1">
    <citation type="submission" date="2023-08" db="EMBL/GenBank/DDBJ databases">
        <authorList>
            <person name="Chen Y."/>
            <person name="Shah S."/>
            <person name="Dougan E. K."/>
            <person name="Thang M."/>
            <person name="Chan C."/>
        </authorList>
    </citation>
    <scope>NUCLEOTIDE SEQUENCE</scope>
</reference>
<sequence>MKMLQDNAVTYLHPNRSPSRRFELLNEKKKQEILVTKNQSLAVKSNARVLHCDTSSELLLLQAFTRRALCLDLVGAASFDVVVVEKYQSMMMRSLQETSPPGYREVDVVQILKADQRAWLRLSEMVKSGLKRGTDGQLPLALAFARLETGPQVCFQLLPLLSGAVSKRERPAELPSASGPSKKQGKVILGKGETKGKHKQPENMPEALRGKRYVTGKGKRICWDYNLPHGHSHADVKDRGECPKGVRICMEWDCRRNHPLHKHE</sequence>
<evidence type="ECO:0000313" key="2">
    <source>
        <dbReference type="EMBL" id="CAJ1390992.1"/>
    </source>
</evidence>
<organism evidence="2 3">
    <name type="scientific">Effrenium voratum</name>
    <dbReference type="NCBI Taxonomy" id="2562239"/>
    <lineage>
        <taxon>Eukaryota</taxon>
        <taxon>Sar</taxon>
        <taxon>Alveolata</taxon>
        <taxon>Dinophyceae</taxon>
        <taxon>Suessiales</taxon>
        <taxon>Symbiodiniaceae</taxon>
        <taxon>Effrenium</taxon>
    </lineage>
</organism>
<keyword evidence="3" id="KW-1185">Reference proteome</keyword>
<proteinExistence type="predicted"/>
<dbReference type="EMBL" id="CAUJNA010002191">
    <property type="protein sequence ID" value="CAJ1390992.1"/>
    <property type="molecule type" value="Genomic_DNA"/>
</dbReference>
<feature type="compositionally biased region" description="Basic and acidic residues" evidence="1">
    <location>
        <begin position="192"/>
        <end position="201"/>
    </location>
</feature>